<comment type="caution">
    <text evidence="5">The sequence shown here is derived from an EMBL/GenBank/DDBJ whole genome shotgun (WGS) entry which is preliminary data.</text>
</comment>
<dbReference type="STRING" id="56484.A0A1Y2FQR4"/>
<keyword evidence="6" id="KW-1185">Reference proteome</keyword>
<feature type="compositionally biased region" description="Polar residues" evidence="1">
    <location>
        <begin position="2403"/>
        <end position="2429"/>
    </location>
</feature>
<protein>
    <submittedName>
        <fullName evidence="5">Golgi-body localization protein domain-domain-containing protein</fullName>
    </submittedName>
</protein>
<dbReference type="SMART" id="SM01215">
    <property type="entry name" value="Fmp27_SW"/>
    <property type="match status" value="1"/>
</dbReference>
<dbReference type="OrthoDB" id="1562405at2759"/>
<evidence type="ECO:0000259" key="2">
    <source>
        <dbReference type="SMART" id="SM01214"/>
    </source>
</evidence>
<evidence type="ECO:0000259" key="4">
    <source>
        <dbReference type="SMART" id="SM01216"/>
    </source>
</evidence>
<dbReference type="PANTHER" id="PTHR15678:SF6">
    <property type="entry name" value="BRIDGE-LIKE LIPID TRANSFER PROTEIN FAMILY MEMBER 2"/>
    <property type="match status" value="1"/>
</dbReference>
<dbReference type="GeneID" id="63784784"/>
<gene>
    <name evidence="5" type="ORF">BCR37DRAFT_354894</name>
</gene>
<dbReference type="PANTHER" id="PTHR15678">
    <property type="entry name" value="ANTIGEN MLAA-22-RELATED"/>
    <property type="match status" value="1"/>
</dbReference>
<feature type="compositionally biased region" description="Basic and acidic residues" evidence="1">
    <location>
        <begin position="1562"/>
        <end position="1573"/>
    </location>
</feature>
<feature type="compositionally biased region" description="Basic and acidic residues" evidence="1">
    <location>
        <begin position="1838"/>
        <end position="1857"/>
    </location>
</feature>
<dbReference type="OMA" id="IQLKWNN"/>
<reference evidence="5 6" key="1">
    <citation type="submission" date="2016-07" db="EMBL/GenBank/DDBJ databases">
        <title>Pervasive Adenine N6-methylation of Active Genes in Fungi.</title>
        <authorList>
            <consortium name="DOE Joint Genome Institute"/>
            <person name="Mondo S.J."/>
            <person name="Dannebaum R.O."/>
            <person name="Kuo R.C."/>
            <person name="Labutti K."/>
            <person name="Haridas S."/>
            <person name="Kuo A."/>
            <person name="Salamov A."/>
            <person name="Ahrendt S.R."/>
            <person name="Lipzen A."/>
            <person name="Sullivan W."/>
            <person name="Andreopoulos W.B."/>
            <person name="Clum A."/>
            <person name="Lindquist E."/>
            <person name="Daum C."/>
            <person name="Ramamoorthy G.K."/>
            <person name="Gryganskyi A."/>
            <person name="Culley D."/>
            <person name="Magnuson J.K."/>
            <person name="James T.Y."/>
            <person name="O'Malley M.A."/>
            <person name="Stajich J.E."/>
            <person name="Spatafora J.W."/>
            <person name="Visel A."/>
            <person name="Grigoriev I.V."/>
        </authorList>
    </citation>
    <scope>NUCLEOTIDE SEQUENCE [LARGE SCALE GENOMIC DNA]</scope>
    <source>
        <strain evidence="5 6">12-1054</strain>
    </source>
</reference>
<name>A0A1Y2FQR4_PROLT</name>
<organism evidence="5 6">
    <name type="scientific">Protomyces lactucae-debilis</name>
    <dbReference type="NCBI Taxonomy" id="2754530"/>
    <lineage>
        <taxon>Eukaryota</taxon>
        <taxon>Fungi</taxon>
        <taxon>Dikarya</taxon>
        <taxon>Ascomycota</taxon>
        <taxon>Taphrinomycotina</taxon>
        <taxon>Taphrinomycetes</taxon>
        <taxon>Taphrinales</taxon>
        <taxon>Protomycetaceae</taxon>
        <taxon>Protomyces</taxon>
    </lineage>
</organism>
<accession>A0A1Y2FQR4</accession>
<evidence type="ECO:0000256" key="1">
    <source>
        <dbReference type="SAM" id="MobiDB-lite"/>
    </source>
</evidence>
<dbReference type="SMART" id="SM01216">
    <property type="entry name" value="Fmp27_WPPW"/>
    <property type="match status" value="1"/>
</dbReference>
<evidence type="ECO:0000259" key="3">
    <source>
        <dbReference type="SMART" id="SM01215"/>
    </source>
</evidence>
<dbReference type="RefSeq" id="XP_040727512.1">
    <property type="nucleotide sequence ID" value="XM_040868185.1"/>
</dbReference>
<dbReference type="InterPro" id="IPR045167">
    <property type="entry name" value="Hobbit"/>
</dbReference>
<dbReference type="Pfam" id="PF10344">
    <property type="entry name" value="Hobbit"/>
    <property type="match status" value="1"/>
</dbReference>
<feature type="domain" description="FMP27/BLTP2/Hobbit GFWDK motif-containing RBG unit" evidence="2">
    <location>
        <begin position="1088"/>
        <end position="1245"/>
    </location>
</feature>
<evidence type="ECO:0000313" key="6">
    <source>
        <dbReference type="Proteomes" id="UP000193685"/>
    </source>
</evidence>
<dbReference type="InterPro" id="IPR019415">
    <property type="entry name" value="FMP27_SW_RBG"/>
</dbReference>
<dbReference type="EMBL" id="MCFI01000003">
    <property type="protein sequence ID" value="ORY86330.1"/>
    <property type="molecule type" value="Genomic_DNA"/>
</dbReference>
<dbReference type="InterPro" id="IPR019441">
    <property type="entry name" value="FMP27/BLTP2/Hobbit_GFWDK_RBG"/>
</dbReference>
<feature type="region of interest" description="Disordered" evidence="1">
    <location>
        <begin position="1838"/>
        <end position="1860"/>
    </location>
</feature>
<dbReference type="Proteomes" id="UP000193685">
    <property type="component" value="Unassembled WGS sequence"/>
</dbReference>
<feature type="domain" description="FMP27 WPPW motif-containing RBG unit" evidence="4">
    <location>
        <begin position="1492"/>
        <end position="2017"/>
    </location>
</feature>
<evidence type="ECO:0000313" key="5">
    <source>
        <dbReference type="EMBL" id="ORY86330.1"/>
    </source>
</evidence>
<sequence length="2636" mass="298493">MLSSHTAATVVILLVTCAYVLLEYIRHKTGLRIKRFGYFSIRYIDIALPADGELSIGTFGFRPHRPTLAHPTWLTLYVGQVVLTVDKDVLQAGPTKNTGPKREITKQHIQEKALKLRELLNRSILTWVDLHLSEVTVFVRDCGKVQLGEATLALTHRRLHPHFHPGEILPHSAVLQRGIHGDLSASKLLFQRHGKASFEVIDTIQMDFWTLFDGVYSFRDGGISFKVGKVDLVMDELLQFWKEVKPVHKQEHAPQAGLSRQPFGLDVDCLDVLTEVQVHVGYVRCIMTIQDVAPHGKPIALTAKSKDVAFDLNRMTANSPDARMLFMPGMEAHQALISAIATTVTMTTEDQTSEVLSIPMITVAGKTSFLGTLFGDKTASPNMNAVFFNTVITSPASDIHSSQLPVLIGLFRPRPHTSAASAASPWQKSLLPKFRSSLTIHEPTLRVVLDRRCGNDLPPMIIVRFAGLNFDAEGSHHGDIFAFMAHCRLAAGRIYYHSPTNEEVDVLSTEGAVFEVRSQVLPLSAAHISGSVVSLHSELSRTEIIECFAAITQASQVVSLEPDVLAHSKTHKEPQPSLQKVPQWIDSIQVQIERCVISVSGADLQIAPDVRGLSLSLEDCKASYTRPDSTPSKEVLMLGHGRSPSKRRFSATRRAKNVADRRISVTLKGLHLYTIDSEDVMNIVKPIISIPVADLDIALSYNKERLQHNINFRVDSVDLGFSLFKVYATLQALGVLRKAFQSDHTLAKPKHEDVVKSQPVDMLLEARVRLVRLKLDMPGDELQMIDLDHIAVVVQPGQEPAIKLRHARLYTDSHAFPGTWDRVLSIRDISLARQTHTETTSAGVQASKTFVLRTDGVRLRLPHEFVFYQMLEGFINSLKTTTQIVHRFVTRSNDYVIGQHPKPPVKLPRIRVKARTLLVQVEDDPFESRLGMIYRVGLSEQIMRDARETAFDKKVEGLRQQGEHRDFLPQLNKLQEHNSRAWIMRITHALNFRAQHARTAHLAWGDDDVSQGSHRFERVLEIPNRPPLFELMFNNVDIAIAEPSFPLKEYPEFIHKTGKSMPKDTLYSLLIPMSIDWKMDEARVQVRDYPLPLMHVPPLHNRQRIKSRAWEFKTDLVIAEEAPEPESIRHVRVCVVPGDTGRKGSPAFHVDVQRSVSAVKTYAAINIDLNSSLPTRVHWGTSMQAGIADVMRIVDTLSKPQQDLSDKLGFWDKIRLVMHTSLKLNWKQDGDMHITIKGSRDPYVILGKGAGLTKVFRGNVEWFIGCAPDPHVLMAVKCDEYMLAIPDFSKRASGLTERDKGQSNQLHHYHLRRKEIDFQKILMKLTGDVYWTAGMRFERHCRKGECKHCGDESCRIWDFDPHWTVKQVTPEFGKLPDDSVRDAFNGFRSHYIHGQISVTSRQREGATQQSYNTMHLTPKSFSHFFDWIHSFSGNLSLPLRTGSLFPSDEGPKKKFGRFLVTLKYSLKLDPLYISHVYRHSSLDKHGKINTTGIKAKIDEFVLDLHQRKEERVERNKTLETERQASHMNIYRARVDLKRVDLRVVTAEFSADLHSDARAEVLTKDPLDPDDNPRGKAAAKQGDFNVPEEDLAWVDMDDFDELDNMLPTIDPSCQILPLAYAPRFVYDRDTTPQDGNSQDCGTHVTKVQKQRFGYEKSHYCYMVPGENEEQRFMGTDIVQRELAIERYTALRGEISSNKTQRDRISAALDEAPYSHALRQELDNLHDYSDVLRQKLGLFLNRKGQNGQTEVYDLEDTLPDPSDLPHHEDQHRRLKALEGEMESFNNRFVVHDAQLKWNNVLRNNLIRYLQHVNQRRGFSYYMSQKAVKFLMDLVQEQQRKAKEQRAESTEEKSSTHVDDKEELDDEVHKLIQQLLDDKDNFFVSDKTTIDSGMESRAKVIAKGEDITDLNTNYRAHNNYIFLMLGPQVQLQSEKNSESVVVVSMSTIQLRIIAIMDNEVDEEDVSAMLQRKFIAEIHGAQFFHAQKQNFQGAIASVFINNGYGAEAGGYWPPWIPFESLFLGELSAKPFSRIVAQTSATLTYTKHNTLRIKKNERIEKGSNIGSEDADERIDSVAVEFPKFDLTANSTQYYAMFTIVTDLLMYTEPMQKERNDRIEKLLLAADFSDLSGAPEMVTQLQTRIRSLNEFKLQFKLHAQRNDPQSKADEVRVERELVHCEEELFFLMKSVAAAAQQKRDGGNTEVMAAMTWHMTADEILWHLIESSGTPFVDIGLSKATYQRTVNTDSSNFNILEVEMLQGLNLSPKPIFTTLLAPYFSGDKTIIDARRSKMIRIYWYMLEAIGGIPVCDHFEVNLFPLRLQMEHDVGKKLLEYVFPDKSTNDDNASDTDSSTGDSSEDSDEDSVASRSLRPPSDGRLTSKSSRNTLRSCAASTYSRADSRSKKASSTLSLQRTRTNASMQSSAATSADGSSQLAKHKNRKASNDLDAMMSRASTNMSLVYVKVPSAVLSLSYKGPKAKNLVDVTDFVFRFPTIEYRNKTWSYLDLVEHLKREVIKGVLAHTGSLLKDKMTHHRKAKQKPAIQRQLTSYKSFIPGQADERRALEAFERSDSAETSSLAMIQPGMPHKEGGLLSTVLNSNPIGRHIQHLSHLARHKDGIVDDNDESKLKKTRMLLGKFVPKN</sequence>
<feature type="domain" description="FMP27 SW motif-containing RBG unit" evidence="3">
    <location>
        <begin position="969"/>
        <end position="1070"/>
    </location>
</feature>
<feature type="compositionally biased region" description="Polar residues" evidence="1">
    <location>
        <begin position="2372"/>
        <end position="2390"/>
    </location>
</feature>
<dbReference type="InterPro" id="IPR019449">
    <property type="entry name" value="FMP27_WPPW_RBG"/>
</dbReference>
<feature type="region of interest" description="Disordered" evidence="1">
    <location>
        <begin position="2333"/>
        <end position="2440"/>
    </location>
</feature>
<dbReference type="SMART" id="SM01214">
    <property type="entry name" value="Fmp27_GFWDK"/>
    <property type="match status" value="1"/>
</dbReference>
<proteinExistence type="predicted"/>
<feature type="region of interest" description="Disordered" evidence="1">
    <location>
        <begin position="1562"/>
        <end position="1581"/>
    </location>
</feature>